<dbReference type="OrthoDB" id="74412at2759"/>
<feature type="signal peptide" evidence="2">
    <location>
        <begin position="1"/>
        <end position="26"/>
    </location>
</feature>
<keyword evidence="2" id="KW-0732">Signal</keyword>
<name>A0A395J5P7_9HELO</name>
<feature type="region of interest" description="Disordered" evidence="1">
    <location>
        <begin position="53"/>
        <end position="138"/>
    </location>
</feature>
<protein>
    <submittedName>
        <fullName evidence="3">Uncharacterized protein</fullName>
    </submittedName>
</protein>
<keyword evidence="4" id="KW-1185">Reference proteome</keyword>
<reference evidence="3 4" key="1">
    <citation type="submission" date="2018-06" db="EMBL/GenBank/DDBJ databases">
        <title>Genome Sequence of the Brown Rot Fungal Pathogen Monilinia fructigena.</title>
        <authorList>
            <person name="Landi L."/>
            <person name="De Miccolis Angelini R.M."/>
            <person name="Pollastro S."/>
            <person name="Abate D."/>
            <person name="Faretra F."/>
            <person name="Romanazzi G."/>
        </authorList>
    </citation>
    <scope>NUCLEOTIDE SEQUENCE [LARGE SCALE GENOMIC DNA]</scope>
    <source>
        <strain evidence="3 4">Mfrg269</strain>
    </source>
</reference>
<accession>A0A395J5P7</accession>
<proteinExistence type="predicted"/>
<sequence length="222" mass="24408">MTVVLHFLSVGVHLLLNLQHLHQLSCLHHNLLPIKLRLLHANHAHLPSAVARSIERSEFSPPPTASSTSSGNDDKSDKKSSRTSRMMKRMSSSLSSSRKAIAHAISPTVREESEPPVFPDPGTSSVPSQSLTASPTTAHDLGDVNVQFLIVSYGSEQHEDFTSVNSELLKFQMLICKNYLTVFVLAFLEGGELQIACEDRTSQTNTLSVLRETHGHWASYGQ</sequence>
<evidence type="ECO:0000256" key="2">
    <source>
        <dbReference type="SAM" id="SignalP"/>
    </source>
</evidence>
<feature type="compositionally biased region" description="Polar residues" evidence="1">
    <location>
        <begin position="122"/>
        <end position="137"/>
    </location>
</feature>
<organism evidence="3 4">
    <name type="scientific">Monilinia fructigena</name>
    <dbReference type="NCBI Taxonomy" id="38457"/>
    <lineage>
        <taxon>Eukaryota</taxon>
        <taxon>Fungi</taxon>
        <taxon>Dikarya</taxon>
        <taxon>Ascomycota</taxon>
        <taxon>Pezizomycotina</taxon>
        <taxon>Leotiomycetes</taxon>
        <taxon>Helotiales</taxon>
        <taxon>Sclerotiniaceae</taxon>
        <taxon>Monilinia</taxon>
    </lineage>
</organism>
<evidence type="ECO:0000313" key="3">
    <source>
        <dbReference type="EMBL" id="RAL67780.1"/>
    </source>
</evidence>
<evidence type="ECO:0000256" key="1">
    <source>
        <dbReference type="SAM" id="MobiDB-lite"/>
    </source>
</evidence>
<dbReference type="AlphaFoldDB" id="A0A395J5P7"/>
<gene>
    <name evidence="3" type="ORF">DID88_008508</name>
</gene>
<evidence type="ECO:0000313" key="4">
    <source>
        <dbReference type="Proteomes" id="UP000249056"/>
    </source>
</evidence>
<feature type="chain" id="PRO_5017477410" evidence="2">
    <location>
        <begin position="27"/>
        <end position="222"/>
    </location>
</feature>
<comment type="caution">
    <text evidence="3">The sequence shown here is derived from an EMBL/GenBank/DDBJ whole genome shotgun (WGS) entry which is preliminary data.</text>
</comment>
<feature type="compositionally biased region" description="Low complexity" evidence="1">
    <location>
        <begin position="89"/>
        <end position="99"/>
    </location>
</feature>
<dbReference type="EMBL" id="QKRW01000003">
    <property type="protein sequence ID" value="RAL67780.1"/>
    <property type="molecule type" value="Genomic_DNA"/>
</dbReference>
<dbReference type="Proteomes" id="UP000249056">
    <property type="component" value="Unassembled WGS sequence"/>
</dbReference>